<keyword evidence="3" id="KW-0808">Transferase</keyword>
<keyword evidence="6" id="KW-0507">mRNA processing</keyword>
<proteinExistence type="predicted"/>
<evidence type="ECO:0000313" key="10">
    <source>
        <dbReference type="EMBL" id="CAG9277668.1"/>
    </source>
</evidence>
<keyword evidence="4" id="KW-0949">S-adenosyl-L-methionine</keyword>
<keyword evidence="2" id="KW-0489">Methyltransferase</keyword>
<dbReference type="PROSITE" id="PS51562">
    <property type="entry name" value="RNA_CAP0_MT"/>
    <property type="match status" value="1"/>
</dbReference>
<feature type="domain" description="MRNA cap 0 methyltransferase" evidence="9">
    <location>
        <begin position="318"/>
        <end position="673"/>
    </location>
</feature>
<sequence>MPYPTGNPTNKHMISSPSMPADGTLQTSYGFSNTPDLFKALEDGAPSNLKRLGDVYSYADGPSPPLSRDFLVVGFADTALSVVRKLVGDDDDDTPPCLQKCLISSKRMDGSYAKSLRPKDMENSKAFSLFMRRLKKEGVVAIIAKDKYERFGILKPSESIHPEGELTADDFFGICYVGRVEPIKDFLAKGIRAVVDEAIVDESSVLWKPTGVMATNNGLWQPPGNNEDTGADPFSWKPPDGHTNGLSSGNDFEATFQNTWDTVESGVGNVLSTKRKRKDNEEHGGANNENDFHSNAGAAAADEFYSKLTRSLDTRAESRLFHMRSFNGWVKATQIQELDPRTKPDRGKAGGPMRVLDLACGKGGDLGKWVLHARGISNYVGSDVARGSLRDAAVRARQIRQKLKRCTFICADLGSDVPGRLKSPNSKYMQKLSMWSLQDESEHETGTPEFRMLRGGGIASNEKFDVISIQFAIHYMMQTKQRAQRFFETVSQLLEIGGNLIATTIDARVVIAHLMNLGLDLHFDESRNSTMDQEAIIEVGGGACRIQFEPKVVKRIFQSQADSSTCVDDLFGLEYSFTLVEGSDHAAGVGNAVNLPEWLTPIPALKCLAAEAGLELEYVQNFHEFFAIRNDPNTHTAAHSALYNMKVLNRNGSLSTEEWEISHLYCAVKFRKVSESTMKLDDIVEEAEEEDEIAPLRLKQIDPLVKAKLMPIAMREAKQNIGNEAWLKLSAEEKKHVVDVSIEKLVLECG</sequence>
<evidence type="ECO:0000256" key="7">
    <source>
        <dbReference type="ARBA" id="ARBA00044712"/>
    </source>
</evidence>
<dbReference type="PANTHER" id="PTHR12189">
    <property type="entry name" value="MRNA GUANINE-7- METHYLTRANSFERASE"/>
    <property type="match status" value="1"/>
</dbReference>
<evidence type="ECO:0000259" key="9">
    <source>
        <dbReference type="PROSITE" id="PS51562"/>
    </source>
</evidence>
<dbReference type="EC" id="2.1.1.56" evidence="1"/>
<organism evidence="10">
    <name type="scientific">Phaeodactylum tricornutum</name>
    <name type="common">Diatom</name>
    <dbReference type="NCBI Taxonomy" id="2850"/>
    <lineage>
        <taxon>Eukaryota</taxon>
        <taxon>Sar</taxon>
        <taxon>Stramenopiles</taxon>
        <taxon>Ochrophyta</taxon>
        <taxon>Bacillariophyta</taxon>
        <taxon>Bacillariophyceae</taxon>
        <taxon>Bacillariophycidae</taxon>
        <taxon>Naviculales</taxon>
        <taxon>Phaeodactylaceae</taxon>
        <taxon>Phaeodactylum</taxon>
    </lineage>
</organism>
<dbReference type="Pfam" id="PF03291">
    <property type="entry name" value="mRNA_G-N7_MeTrfase"/>
    <property type="match status" value="1"/>
</dbReference>
<dbReference type="AlphaFoldDB" id="A0A8J9T5I9"/>
<dbReference type="SUPFAM" id="SSF53335">
    <property type="entry name" value="S-adenosyl-L-methionine-dependent methyltransferases"/>
    <property type="match status" value="1"/>
</dbReference>
<evidence type="ECO:0000256" key="1">
    <source>
        <dbReference type="ARBA" id="ARBA00011926"/>
    </source>
</evidence>
<gene>
    <name evidence="10" type="ORF">PTTT1_LOCUS4514</name>
</gene>
<comment type="catalytic activity">
    <reaction evidence="7">
        <text>a 5'-end (5'-triphosphoguanosine)-ribonucleoside in mRNA + S-adenosyl-L-methionine = a 5'-end (N(7)-methyl 5'-triphosphoguanosine)-ribonucleoside in mRNA + S-adenosyl-L-homocysteine</text>
        <dbReference type="Rhea" id="RHEA:67008"/>
        <dbReference type="Rhea" id="RHEA-COMP:17166"/>
        <dbReference type="Rhea" id="RHEA-COMP:17167"/>
        <dbReference type="ChEBI" id="CHEBI:57856"/>
        <dbReference type="ChEBI" id="CHEBI:59789"/>
        <dbReference type="ChEBI" id="CHEBI:156461"/>
        <dbReference type="ChEBI" id="CHEBI:167617"/>
        <dbReference type="EC" id="2.1.1.56"/>
    </reaction>
</comment>
<evidence type="ECO:0000256" key="6">
    <source>
        <dbReference type="ARBA" id="ARBA00023042"/>
    </source>
</evidence>
<name>A0A8J9T5I9_PHATR</name>
<dbReference type="Proteomes" id="UP000836788">
    <property type="component" value="Chromosome 1"/>
</dbReference>
<keyword evidence="5" id="KW-0694">RNA-binding</keyword>
<dbReference type="EMBL" id="OU594942">
    <property type="protein sequence ID" value="CAG9277668.1"/>
    <property type="molecule type" value="Genomic_DNA"/>
</dbReference>
<keyword evidence="6" id="KW-0506">mRNA capping</keyword>
<dbReference type="InterPro" id="IPR004971">
    <property type="entry name" value="mRNA_G-N7_MeTrfase_dom"/>
</dbReference>
<dbReference type="InterPro" id="IPR039753">
    <property type="entry name" value="RG7MT1"/>
</dbReference>
<feature type="compositionally biased region" description="Polar residues" evidence="8">
    <location>
        <begin position="216"/>
        <end position="228"/>
    </location>
</feature>
<protein>
    <recommendedName>
        <fullName evidence="1">mRNA (guanine-N(7))-methyltransferase</fullName>
        <ecNumber evidence="1">2.1.1.56</ecNumber>
    </recommendedName>
</protein>
<reference evidence="10" key="1">
    <citation type="submission" date="2022-02" db="EMBL/GenBank/DDBJ databases">
        <authorList>
            <person name="Giguere J D."/>
        </authorList>
    </citation>
    <scope>NUCLEOTIDE SEQUENCE</scope>
    <source>
        <strain evidence="10">CCAP 1055/1</strain>
    </source>
</reference>
<accession>A0A8J9T5I9</accession>
<dbReference type="GO" id="GO:0005634">
    <property type="term" value="C:nucleus"/>
    <property type="evidence" value="ECO:0007669"/>
    <property type="project" value="TreeGrafter"/>
</dbReference>
<dbReference type="InterPro" id="IPR029063">
    <property type="entry name" value="SAM-dependent_MTases_sf"/>
</dbReference>
<dbReference type="PANTHER" id="PTHR12189:SF2">
    <property type="entry name" value="MRNA CAP GUANINE-N7 METHYLTRANSFERASE"/>
    <property type="match status" value="1"/>
</dbReference>
<evidence type="ECO:0000256" key="5">
    <source>
        <dbReference type="ARBA" id="ARBA00022884"/>
    </source>
</evidence>
<evidence type="ECO:0000256" key="8">
    <source>
        <dbReference type="SAM" id="MobiDB-lite"/>
    </source>
</evidence>
<evidence type="ECO:0000256" key="4">
    <source>
        <dbReference type="ARBA" id="ARBA00022691"/>
    </source>
</evidence>
<feature type="region of interest" description="Disordered" evidence="8">
    <location>
        <begin position="267"/>
        <end position="295"/>
    </location>
</feature>
<dbReference type="GO" id="GO:0003723">
    <property type="term" value="F:RNA binding"/>
    <property type="evidence" value="ECO:0007669"/>
    <property type="project" value="UniProtKB-KW"/>
</dbReference>
<evidence type="ECO:0000256" key="3">
    <source>
        <dbReference type="ARBA" id="ARBA00022679"/>
    </source>
</evidence>
<dbReference type="Gene3D" id="3.40.50.150">
    <property type="entry name" value="Vaccinia Virus protein VP39"/>
    <property type="match status" value="1"/>
</dbReference>
<feature type="region of interest" description="Disordered" evidence="8">
    <location>
        <begin position="216"/>
        <end position="250"/>
    </location>
</feature>
<dbReference type="GO" id="GO:0004482">
    <property type="term" value="F:mRNA 5'-cap (guanine-N7-)-methyltransferase activity"/>
    <property type="evidence" value="ECO:0007669"/>
    <property type="project" value="UniProtKB-EC"/>
</dbReference>
<evidence type="ECO:0000256" key="2">
    <source>
        <dbReference type="ARBA" id="ARBA00022603"/>
    </source>
</evidence>